<dbReference type="GO" id="GO:0051213">
    <property type="term" value="F:dioxygenase activity"/>
    <property type="evidence" value="ECO:0007669"/>
    <property type="project" value="UniProtKB-KW"/>
</dbReference>
<dbReference type="Gene3D" id="1.20.5.300">
    <property type="match status" value="1"/>
</dbReference>
<feature type="compositionally biased region" description="Basic and acidic residues" evidence="7">
    <location>
        <begin position="97"/>
        <end position="109"/>
    </location>
</feature>
<evidence type="ECO:0000313" key="10">
    <source>
        <dbReference type="Proteomes" id="UP001479436"/>
    </source>
</evidence>
<dbReference type="Gene3D" id="2.130.10.10">
    <property type="entry name" value="YVTN repeat-like/Quinoprotein amine dehydrogenase"/>
    <property type="match status" value="3"/>
</dbReference>
<feature type="repeat" description="WD" evidence="6">
    <location>
        <begin position="537"/>
        <end position="582"/>
    </location>
</feature>
<proteinExistence type="inferred from homology"/>
<dbReference type="SUPFAM" id="SSF50978">
    <property type="entry name" value="WD40 repeat-like"/>
    <property type="match status" value="1"/>
</dbReference>
<dbReference type="PROSITE" id="PS50294">
    <property type="entry name" value="WD_REPEATS_REGION"/>
    <property type="match status" value="4"/>
</dbReference>
<dbReference type="PROSITE" id="PS00678">
    <property type="entry name" value="WD_REPEATS_1"/>
    <property type="match status" value="2"/>
</dbReference>
<feature type="compositionally biased region" description="Basic and acidic residues" evidence="7">
    <location>
        <begin position="325"/>
        <end position="343"/>
    </location>
</feature>
<evidence type="ECO:0000256" key="7">
    <source>
        <dbReference type="SAM" id="MobiDB-lite"/>
    </source>
</evidence>
<accession>A0ABR2VW36</accession>
<feature type="repeat" description="WD" evidence="6">
    <location>
        <begin position="434"/>
        <end position="475"/>
    </location>
</feature>
<comment type="similarity">
    <text evidence="1">Belongs to the WD repeat striatin family.</text>
</comment>
<gene>
    <name evidence="9" type="primary">ADI1_2</name>
    <name evidence="9" type="ORF">K7432_010045</name>
</gene>
<evidence type="ECO:0000256" key="5">
    <source>
        <dbReference type="ARBA" id="ARBA00023054"/>
    </source>
</evidence>
<protein>
    <submittedName>
        <fullName evidence="9">1,2-dihydroxy-3-keto-5-methylthiopentene dioxygenase</fullName>
    </submittedName>
</protein>
<feature type="region of interest" description="Disordered" evidence="7">
    <location>
        <begin position="89"/>
        <end position="129"/>
    </location>
</feature>
<keyword evidence="10" id="KW-1185">Reference proteome</keyword>
<keyword evidence="9" id="KW-0223">Dioxygenase</keyword>
<feature type="repeat" description="WD" evidence="6">
    <location>
        <begin position="484"/>
        <end position="517"/>
    </location>
</feature>
<feature type="domain" description="Striatin N-terminal" evidence="8">
    <location>
        <begin position="20"/>
        <end position="173"/>
    </location>
</feature>
<name>A0ABR2VW36_9FUNG</name>
<keyword evidence="9" id="KW-0560">Oxidoreductase</keyword>
<dbReference type="InterPro" id="IPR019775">
    <property type="entry name" value="WD40_repeat_CS"/>
</dbReference>
<evidence type="ECO:0000256" key="3">
    <source>
        <dbReference type="ARBA" id="ARBA00022737"/>
    </source>
</evidence>
<dbReference type="InterPro" id="IPR013258">
    <property type="entry name" value="Striatin_N"/>
</dbReference>
<dbReference type="InterPro" id="IPR001680">
    <property type="entry name" value="WD40_rpt"/>
</dbReference>
<dbReference type="PRINTS" id="PR00320">
    <property type="entry name" value="GPROTEINBRPT"/>
</dbReference>
<reference evidence="9 10" key="1">
    <citation type="submission" date="2023-04" db="EMBL/GenBank/DDBJ databases">
        <title>Genome of Basidiobolus ranarum AG-B5.</title>
        <authorList>
            <person name="Stajich J.E."/>
            <person name="Carter-House D."/>
            <person name="Gryganskyi A."/>
        </authorList>
    </citation>
    <scope>NUCLEOTIDE SEQUENCE [LARGE SCALE GENOMIC DNA]</scope>
    <source>
        <strain evidence="9 10">AG-B5</strain>
    </source>
</reference>
<dbReference type="EMBL" id="JASJQH010007538">
    <property type="protein sequence ID" value="KAK9707681.1"/>
    <property type="molecule type" value="Genomic_DNA"/>
</dbReference>
<keyword evidence="5" id="KW-0175">Coiled coil</keyword>
<sequence length="772" mass="86931">MYGHMSLMEKTKPSITPEYTLPGVLHFLQVEWRRFERDRNEWEIEKAAMKARVAFLEGERRGVENIKADLMRRVKMLEFALRKERNKYVEQNTTKKSPMEMLRDSDQEKSGPSTLPKTRSEELSGENRASLLQSYSSPSLYSHFNTANNTKSKAKTRDILRSCLQEVGYLTDISAPDPTPEPMEETLVQQEHSASEDLESQSTSQTPPVEKQVIFTRPRSQSETSIVKPIPTLLAKIRQVKKTPEPEIKGEVEDPIGAVDLNVQVALDLDTSVIEDIPYISEEPSSDNGDEHVTLRVRDPEADEKKKRRITVLAPPTYDGDLLETLEKRDDGDDHGIQTREKLTNSNSEVIDADNEEETLMREIQDQYNISSEKLTTIMQKYDSKSKTEATESLNELDSLTWSLDNNDVDSSTNEARTESKNLDERLWKPKLALRSHLDTVRAIDFHPTNPILASGSEDGLVKLWRIRKNTSKKAPECEPFMNFRGHTSAVSSVLFMTEQNKCYSSSLDSTIRIWNLPPSDRDLYSANDAAISCGAFIGHTDSIWDMRLHPEQSGGTRLIASASADGTVKLWDVENNSSPLKSSIGYDGINAGGEINGMDKYSPNPTSIEFSHSELNKLMIAYQNSIIRLFDIETGQPILNFNSDSTYDSTNATQINKIVAHPTLPLVISAHEDRYIRFFDINSGQCIHSMIAHLDSVSTLDINHTGLQLVSGGHDSSIRVWDTTMYTCLQEFSSHRRKSDEGVCCVRYHLSLPWLASGGTDSVVKIYVPPS</sequence>
<dbReference type="InterPro" id="IPR020472">
    <property type="entry name" value="WD40_PAC1"/>
</dbReference>
<dbReference type="Pfam" id="PF00400">
    <property type="entry name" value="WD40"/>
    <property type="match status" value="5"/>
</dbReference>
<dbReference type="InterPro" id="IPR051488">
    <property type="entry name" value="WD_repeat_striatin"/>
</dbReference>
<dbReference type="InterPro" id="IPR036322">
    <property type="entry name" value="WD40_repeat_dom_sf"/>
</dbReference>
<comment type="caution">
    <text evidence="9">The sequence shown here is derived from an EMBL/GenBank/DDBJ whole genome shotgun (WGS) entry which is preliminary data.</text>
</comment>
<evidence type="ECO:0000256" key="2">
    <source>
        <dbReference type="ARBA" id="ARBA00022574"/>
    </source>
</evidence>
<keyword evidence="2 6" id="KW-0853">WD repeat</keyword>
<dbReference type="PANTHER" id="PTHR15653">
    <property type="entry name" value="STRIATIN"/>
    <property type="match status" value="1"/>
</dbReference>
<feature type="region of interest" description="Disordered" evidence="7">
    <location>
        <begin position="171"/>
        <end position="222"/>
    </location>
</feature>
<evidence type="ECO:0000313" key="9">
    <source>
        <dbReference type="EMBL" id="KAK9707681.1"/>
    </source>
</evidence>
<feature type="region of interest" description="Disordered" evidence="7">
    <location>
        <begin position="325"/>
        <end position="347"/>
    </location>
</feature>
<dbReference type="InterPro" id="IPR015943">
    <property type="entry name" value="WD40/YVTN_repeat-like_dom_sf"/>
</dbReference>
<dbReference type="CDD" id="cd00200">
    <property type="entry name" value="WD40"/>
    <property type="match status" value="1"/>
</dbReference>
<feature type="repeat" description="WD" evidence="6">
    <location>
        <begin position="691"/>
        <end position="732"/>
    </location>
</feature>
<keyword evidence="3" id="KW-0677">Repeat</keyword>
<organism evidence="9 10">
    <name type="scientific">Basidiobolus ranarum</name>
    <dbReference type="NCBI Taxonomy" id="34480"/>
    <lineage>
        <taxon>Eukaryota</taxon>
        <taxon>Fungi</taxon>
        <taxon>Fungi incertae sedis</taxon>
        <taxon>Zoopagomycota</taxon>
        <taxon>Entomophthoromycotina</taxon>
        <taxon>Basidiobolomycetes</taxon>
        <taxon>Basidiobolales</taxon>
        <taxon>Basidiobolaceae</taxon>
        <taxon>Basidiobolus</taxon>
    </lineage>
</organism>
<dbReference type="PROSITE" id="PS50082">
    <property type="entry name" value="WD_REPEATS_2"/>
    <property type="match status" value="4"/>
</dbReference>
<keyword evidence="4" id="KW-0112">Calmodulin-binding</keyword>
<evidence type="ECO:0000259" key="8">
    <source>
        <dbReference type="Pfam" id="PF08232"/>
    </source>
</evidence>
<dbReference type="SMART" id="SM00320">
    <property type="entry name" value="WD40"/>
    <property type="match status" value="6"/>
</dbReference>
<dbReference type="Pfam" id="PF08232">
    <property type="entry name" value="Striatin"/>
    <property type="match status" value="1"/>
</dbReference>
<evidence type="ECO:0000256" key="6">
    <source>
        <dbReference type="PROSITE-ProRule" id="PRU00221"/>
    </source>
</evidence>
<evidence type="ECO:0000256" key="1">
    <source>
        <dbReference type="ARBA" id="ARBA00009616"/>
    </source>
</evidence>
<evidence type="ECO:0000256" key="4">
    <source>
        <dbReference type="ARBA" id="ARBA00022860"/>
    </source>
</evidence>
<dbReference type="PANTHER" id="PTHR15653:SF0">
    <property type="entry name" value="CONNECTOR OF KINASE TO AP-1, ISOFORM E"/>
    <property type="match status" value="1"/>
</dbReference>
<dbReference type="Proteomes" id="UP001479436">
    <property type="component" value="Unassembled WGS sequence"/>
</dbReference>